<dbReference type="OrthoDB" id="3830388at2"/>
<dbReference type="Proteomes" id="UP000007967">
    <property type="component" value="Chromosome"/>
</dbReference>
<gene>
    <name evidence="2" type="ordered locus">Kfla_0646</name>
</gene>
<dbReference type="STRING" id="479435.Kfla_0646"/>
<evidence type="ECO:0000256" key="1">
    <source>
        <dbReference type="SAM" id="Phobius"/>
    </source>
</evidence>
<evidence type="ECO:0000313" key="2">
    <source>
        <dbReference type="EMBL" id="ADB29767.1"/>
    </source>
</evidence>
<keyword evidence="1" id="KW-1133">Transmembrane helix</keyword>
<accession>D2PXB9</accession>
<keyword evidence="1" id="KW-0472">Membrane</keyword>
<dbReference type="RefSeq" id="WP_012918323.1">
    <property type="nucleotide sequence ID" value="NC_013729.1"/>
</dbReference>
<reference evidence="3" key="1">
    <citation type="submission" date="2009-09" db="EMBL/GenBank/DDBJ databases">
        <title>The complete genome of Kribbella flavida DSM 17836.</title>
        <authorList>
            <consortium name="US DOE Joint Genome Institute (JGI-PGF)"/>
            <person name="Lucas S."/>
            <person name="Copeland A."/>
            <person name="Lapidus A."/>
            <person name="Glavina del Rio T."/>
            <person name="Dalin E."/>
            <person name="Tice H."/>
            <person name="Bruce D."/>
            <person name="Goodwin L."/>
            <person name="Pitluck S."/>
            <person name="Kyrpides N."/>
            <person name="Mavromatis K."/>
            <person name="Ivanova N."/>
            <person name="Saunders E."/>
            <person name="Brettin T."/>
            <person name="Detter J.C."/>
            <person name="Han C."/>
            <person name="Larimer F."/>
            <person name="Land M."/>
            <person name="Hauser L."/>
            <person name="Markowitz V."/>
            <person name="Cheng J.-F."/>
            <person name="Hugenholtz P."/>
            <person name="Woyke T."/>
            <person name="Wu D."/>
            <person name="Pukall R."/>
            <person name="Klenk H.-P."/>
            <person name="Eisen J.A."/>
        </authorList>
    </citation>
    <scope>NUCLEOTIDE SEQUENCE [LARGE SCALE GENOMIC DNA]</scope>
    <source>
        <strain evidence="3">DSM 17836 / JCM 10339 / NBRC 14399</strain>
    </source>
</reference>
<evidence type="ECO:0000313" key="3">
    <source>
        <dbReference type="Proteomes" id="UP000007967"/>
    </source>
</evidence>
<feature type="transmembrane region" description="Helical" evidence="1">
    <location>
        <begin position="60"/>
        <end position="80"/>
    </location>
</feature>
<dbReference type="AlphaFoldDB" id="D2PXB9"/>
<keyword evidence="3" id="KW-1185">Reference proteome</keyword>
<feature type="transmembrane region" description="Helical" evidence="1">
    <location>
        <begin position="92"/>
        <end position="117"/>
    </location>
</feature>
<organism evidence="2 3">
    <name type="scientific">Kribbella flavida (strain DSM 17836 / JCM 10339 / NBRC 14399)</name>
    <dbReference type="NCBI Taxonomy" id="479435"/>
    <lineage>
        <taxon>Bacteria</taxon>
        <taxon>Bacillati</taxon>
        <taxon>Actinomycetota</taxon>
        <taxon>Actinomycetes</taxon>
        <taxon>Propionibacteriales</taxon>
        <taxon>Kribbellaceae</taxon>
        <taxon>Kribbella</taxon>
    </lineage>
</organism>
<feature type="transmembrane region" description="Helical" evidence="1">
    <location>
        <begin position="20"/>
        <end position="40"/>
    </location>
</feature>
<dbReference type="eggNOG" id="ENOG502ZF05">
    <property type="taxonomic scope" value="Bacteria"/>
</dbReference>
<keyword evidence="1" id="KW-0812">Transmembrane</keyword>
<reference evidence="2 3" key="2">
    <citation type="journal article" date="2010" name="Stand. Genomic Sci.">
        <title>Complete genome sequence of Kribbella flavida type strain (IFO 14399).</title>
        <authorList>
            <person name="Pukall R."/>
            <person name="Lapidus A."/>
            <person name="Glavina Del Rio T."/>
            <person name="Copeland A."/>
            <person name="Tice H."/>
            <person name="Cheng J.-F."/>
            <person name="Lucas S."/>
            <person name="Chen F."/>
            <person name="Nolan M."/>
            <person name="LaButti K."/>
            <person name="Pati A."/>
            <person name="Ivanova N."/>
            <person name="Mavrommatis K."/>
            <person name="Mikhailova N."/>
            <person name="Pitluck S."/>
            <person name="Bruce D."/>
            <person name="Goodwin L."/>
            <person name="Land M."/>
            <person name="Hauser L."/>
            <person name="Chang Y.-J."/>
            <person name="Jeffries C.D."/>
            <person name="Chen A."/>
            <person name="Palaniappan K."/>
            <person name="Chain P."/>
            <person name="Rohde M."/>
            <person name="Goeker M."/>
            <person name="Bristow J."/>
            <person name="Eisen J.A."/>
            <person name="Markowitz V."/>
            <person name="Hugenholtz P."/>
            <person name="Kyrpides N.C."/>
            <person name="Klenk H.-P."/>
            <person name="Brettin T."/>
        </authorList>
    </citation>
    <scope>NUCLEOTIDE SEQUENCE [LARGE SCALE GENOMIC DNA]</scope>
    <source>
        <strain evidence="3">DSM 17836 / JCM 10339 / NBRC 14399</strain>
    </source>
</reference>
<sequence>MLQRLPRSSTTTRSTSRSGISMWALMAADLMTVVWMHTFGPWLDHSSRLTSTATLGGHHLIVLVFAAVGFTMLAGLALLSEGFTKSTPRLTLATNVACIVSVVALAGLVAFVLVALLSRLVFGKLRP</sequence>
<dbReference type="HOGENOM" id="CLU_1967653_0_0_11"/>
<protein>
    <submittedName>
        <fullName evidence="2">Uncharacterized protein</fullName>
    </submittedName>
</protein>
<proteinExistence type="predicted"/>
<name>D2PXB9_KRIFD</name>
<dbReference type="KEGG" id="kfl:Kfla_0646"/>
<dbReference type="EMBL" id="CP001736">
    <property type="protein sequence ID" value="ADB29767.1"/>
    <property type="molecule type" value="Genomic_DNA"/>
</dbReference>